<reference evidence="2" key="2">
    <citation type="submission" date="2019-02" db="EMBL/GenBank/DDBJ databases">
        <authorList>
            <person name="Fang M.L."/>
            <person name="Zhang Y."/>
        </authorList>
    </citation>
    <scope>NUCLEOTIDE SEQUENCE</scope>
    <source>
        <strain evidence="2">YMF1.03216</strain>
    </source>
</reference>
<proteinExistence type="predicted"/>
<dbReference type="SUPFAM" id="SSF82771">
    <property type="entry name" value="GIY-YIG endonuclease"/>
    <property type="match status" value="1"/>
</dbReference>
<dbReference type="RefSeq" id="YP_009568454.1">
    <property type="nucleotide sequence ID" value="NC_041248.1"/>
</dbReference>
<dbReference type="SMART" id="SM00497">
    <property type="entry name" value="IENR1"/>
    <property type="match status" value="2"/>
</dbReference>
<protein>
    <recommendedName>
        <fullName evidence="1">GIY-YIG domain-containing protein</fullName>
    </recommendedName>
</protein>
<evidence type="ECO:0000259" key="1">
    <source>
        <dbReference type="SMART" id="SM00465"/>
    </source>
</evidence>
<gene>
    <name evidence="2" type="primary">orf371</name>
</gene>
<dbReference type="Pfam" id="PF01541">
    <property type="entry name" value="GIY-YIG"/>
    <property type="match status" value="1"/>
</dbReference>
<geneLocation type="mitochondrion" evidence="2"/>
<accession>A0A481ZLI7</accession>
<evidence type="ECO:0000313" key="2">
    <source>
        <dbReference type="EMBL" id="QBL02535.1"/>
    </source>
</evidence>
<dbReference type="EMBL" id="MK550698">
    <property type="protein sequence ID" value="QBL02535.1"/>
    <property type="molecule type" value="Genomic_DNA"/>
</dbReference>
<reference evidence="2" key="1">
    <citation type="journal article" date="2019" name="Mitochondrial DNA Part B Resour">
        <title>Characterization of the complete mitochondrial genome of Drechslerella brochopaga, a fungal species trapping nematodes with constricting rings.</title>
        <authorList>
            <person name="Fang M."/>
            <person name="Wang S."/>
            <person name="Xu J."/>
            <person name="Jiang L."/>
            <person name="Zhou D."/>
            <person name="Zhang K.-Q."/>
            <person name="Zhang Y."/>
        </authorList>
    </citation>
    <scope>NUCLEOTIDE SEQUENCE</scope>
    <source>
        <strain evidence="2">YMF1.03216</strain>
    </source>
</reference>
<dbReference type="InterPro" id="IPR000305">
    <property type="entry name" value="GIY-YIG_endonuc"/>
</dbReference>
<dbReference type="InterPro" id="IPR035901">
    <property type="entry name" value="GIY-YIG_endonuc_sf"/>
</dbReference>
<dbReference type="GeneID" id="39411748"/>
<dbReference type="AlphaFoldDB" id="A0A481ZLI7"/>
<sequence length="371" mass="43506">MFGDLWSSSQFYANCYPVCFNRKISNLIKRTVTLTQFGAGYSSLSYRKFSTNRSLLAPRDIVNQHMESGKPTTASVINEILKNKNVCITEEELQKLINLPFVEFKLPINDESYGQFTSLVGKQKSRGNYSGVYIFTHNKTQDKYVGSSNRLEKRFRDYFFPERYLSNSGLFWPLLKKDKLKSFTLRIYVMPPKFQSGFYHLFLEQYFVLDPKFTLNTHRIVNFRVNEHNPIFVYDKDFTTLYHTSSSFSALRREIGIHHKNIKSGLNNKLYLDYFNITVEEVLGVKNSDMTLLELNKIIDEKRKILLYKSNKAKSIYLYNNDLTILYYSAESQNALRMELGIVHDSMRKSLKDNISFLDFFKFTNYLEPSA</sequence>
<organism evidence="2">
    <name type="scientific">Orbilia brochopaga</name>
    <dbReference type="NCBI Taxonomy" id="3140254"/>
    <lineage>
        <taxon>Eukaryota</taxon>
        <taxon>Fungi</taxon>
        <taxon>Dikarya</taxon>
        <taxon>Ascomycota</taxon>
        <taxon>Pezizomycotina</taxon>
        <taxon>Orbiliomycetes</taxon>
        <taxon>Orbiliales</taxon>
        <taxon>Orbiliaceae</taxon>
        <taxon>Orbilia</taxon>
    </lineage>
</organism>
<dbReference type="InterPro" id="IPR003647">
    <property type="entry name" value="Intron_nuc_1_rpt"/>
</dbReference>
<name>A0A481ZLI7_9PEZI</name>
<feature type="domain" description="GIY-YIG" evidence="1">
    <location>
        <begin position="129"/>
        <end position="221"/>
    </location>
</feature>
<dbReference type="SMART" id="SM00465">
    <property type="entry name" value="GIYc"/>
    <property type="match status" value="1"/>
</dbReference>
<keyword evidence="2" id="KW-0496">Mitochondrion</keyword>